<accession>A0AAE0LGF0</accession>
<evidence type="ECO:0000259" key="1">
    <source>
        <dbReference type="PROSITE" id="PS00022"/>
    </source>
</evidence>
<comment type="caution">
    <text evidence="2">The sequence shown here is derived from an EMBL/GenBank/DDBJ whole genome shotgun (WGS) entry which is preliminary data.</text>
</comment>
<dbReference type="InterPro" id="IPR000742">
    <property type="entry name" value="EGF"/>
</dbReference>
<organism evidence="2 3">
    <name type="scientific">Cymbomonas tetramitiformis</name>
    <dbReference type="NCBI Taxonomy" id="36881"/>
    <lineage>
        <taxon>Eukaryota</taxon>
        <taxon>Viridiplantae</taxon>
        <taxon>Chlorophyta</taxon>
        <taxon>Pyramimonadophyceae</taxon>
        <taxon>Pyramimonadales</taxon>
        <taxon>Pyramimonadaceae</taxon>
        <taxon>Cymbomonas</taxon>
    </lineage>
</organism>
<evidence type="ECO:0000313" key="2">
    <source>
        <dbReference type="EMBL" id="KAK3283819.1"/>
    </source>
</evidence>
<feature type="domain" description="EGF-like" evidence="1">
    <location>
        <begin position="179"/>
        <end position="190"/>
    </location>
</feature>
<dbReference type="Pfam" id="PF25820">
    <property type="entry name" value="DUF7949"/>
    <property type="match status" value="1"/>
</dbReference>
<dbReference type="Proteomes" id="UP001190700">
    <property type="component" value="Unassembled WGS sequence"/>
</dbReference>
<evidence type="ECO:0000313" key="3">
    <source>
        <dbReference type="Proteomes" id="UP001190700"/>
    </source>
</evidence>
<sequence>MPLSPSPARPDAPGCYPLSDSTNLVLHWTYPAERCAGSFSEAEALLRFVEWLYSSAAQSNLPLASSFGHLMPTLHLRDQLNSVECTSAVDGTTYPIQADFTGQRSHIEVSLRSRRCWESTRRGGERTLAPMCGGHSRGQCVHGGCVCLGGFGGADCEVALEDCRRGGDATAILSADGLCLCSNRFAGRWCSFDHADCAGSTAYQRRPYLRTPLPSSSPACCADHRPEATCPREDEREAEREAPMVRRARQRRRACCERCQYAAVGDETWKAAGVGTSPSGLSCWTANASPDQAPISGRGASAPDEAGGDWSGCGGVQAGGRNGGYYQCLKSAAGFVLDETCECSCLTDEFGLPLVGDVCQYDSATWCNYTQAGDGVVHGGQVTPGVAVPDGTAASMWRTTPAGGLL</sequence>
<dbReference type="InterPro" id="IPR057709">
    <property type="entry name" value="DUF7949"/>
</dbReference>
<keyword evidence="3" id="KW-1185">Reference proteome</keyword>
<name>A0AAE0LGF0_9CHLO</name>
<dbReference type="EMBL" id="LGRX02002643">
    <property type="protein sequence ID" value="KAK3283819.1"/>
    <property type="molecule type" value="Genomic_DNA"/>
</dbReference>
<dbReference type="AlphaFoldDB" id="A0AAE0LGF0"/>
<protein>
    <recommendedName>
        <fullName evidence="1">EGF-like domain-containing protein</fullName>
    </recommendedName>
</protein>
<gene>
    <name evidence="2" type="ORF">CYMTET_8501</name>
</gene>
<proteinExistence type="predicted"/>
<dbReference type="PROSITE" id="PS00022">
    <property type="entry name" value="EGF_1"/>
    <property type="match status" value="1"/>
</dbReference>
<reference evidence="2 3" key="1">
    <citation type="journal article" date="2015" name="Genome Biol. Evol.">
        <title>Comparative Genomics of a Bacterivorous Green Alga Reveals Evolutionary Causalities and Consequences of Phago-Mixotrophic Mode of Nutrition.</title>
        <authorList>
            <person name="Burns J.A."/>
            <person name="Paasch A."/>
            <person name="Narechania A."/>
            <person name="Kim E."/>
        </authorList>
    </citation>
    <scope>NUCLEOTIDE SEQUENCE [LARGE SCALE GENOMIC DNA]</scope>
    <source>
        <strain evidence="2 3">PLY_AMNH</strain>
    </source>
</reference>